<gene>
    <name evidence="2" type="ORF">UT27_C0006G0043</name>
</gene>
<comment type="caution">
    <text evidence="2">The sequence shown here is derived from an EMBL/GenBank/DDBJ whole genome shotgun (WGS) entry which is preliminary data.</text>
</comment>
<reference evidence="2 3" key="1">
    <citation type="journal article" date="2015" name="Nature">
        <title>rRNA introns, odd ribosomes, and small enigmatic genomes across a large radiation of phyla.</title>
        <authorList>
            <person name="Brown C.T."/>
            <person name="Hug L.A."/>
            <person name="Thomas B.C."/>
            <person name="Sharon I."/>
            <person name="Castelle C.J."/>
            <person name="Singh A."/>
            <person name="Wilkins M.J."/>
            <person name="Williams K.H."/>
            <person name="Banfield J.F."/>
        </authorList>
    </citation>
    <scope>NUCLEOTIDE SEQUENCE [LARGE SCALE GENOMIC DNA]</scope>
</reference>
<sequence>MTSNGMGKDTKILVELVVVVALVGLGLWSFKSSPLPVVDNSETAVEDTTTGSVNATSPAASISYQSALVKYKDARIQLDNACQASPDRMTFKNNTNIMIDNRAPVARTVKVGSTFTIKAYGFKIVNISSASLPATWYVDCDTSQNVSTILIQK</sequence>
<protein>
    <submittedName>
        <fullName evidence="2">Uncharacterized protein</fullName>
    </submittedName>
</protein>
<accession>A0A837HN48</accession>
<keyword evidence="1" id="KW-1133">Transmembrane helix</keyword>
<dbReference type="Proteomes" id="UP000033998">
    <property type="component" value="Unassembled WGS sequence"/>
</dbReference>
<evidence type="ECO:0000256" key="1">
    <source>
        <dbReference type="SAM" id="Phobius"/>
    </source>
</evidence>
<name>A0A837HN48_9BACT</name>
<keyword evidence="1" id="KW-0472">Membrane</keyword>
<organism evidence="2 3">
    <name type="scientific">Candidatus Nomurabacteria bacterium GW2011_GWD2_39_12</name>
    <dbReference type="NCBI Taxonomy" id="1618759"/>
    <lineage>
        <taxon>Bacteria</taxon>
        <taxon>Candidatus Nomuraibacteriota</taxon>
    </lineage>
</organism>
<evidence type="ECO:0000313" key="3">
    <source>
        <dbReference type="Proteomes" id="UP000033998"/>
    </source>
</evidence>
<keyword evidence="1" id="KW-0812">Transmembrane</keyword>
<feature type="transmembrane region" description="Helical" evidence="1">
    <location>
        <begin position="12"/>
        <end position="30"/>
    </location>
</feature>
<dbReference type="AlphaFoldDB" id="A0A837HN48"/>
<proteinExistence type="predicted"/>
<evidence type="ECO:0000313" key="2">
    <source>
        <dbReference type="EMBL" id="KKR01731.1"/>
    </source>
</evidence>
<dbReference type="EMBL" id="LBWE01000006">
    <property type="protein sequence ID" value="KKR01731.1"/>
    <property type="molecule type" value="Genomic_DNA"/>
</dbReference>